<dbReference type="AlphaFoldDB" id="A0A8K0CR10"/>
<feature type="region of interest" description="Disordered" evidence="1">
    <location>
        <begin position="49"/>
        <end position="68"/>
    </location>
</feature>
<dbReference type="Proteomes" id="UP000801492">
    <property type="component" value="Unassembled WGS sequence"/>
</dbReference>
<evidence type="ECO:0000256" key="1">
    <source>
        <dbReference type="SAM" id="MobiDB-lite"/>
    </source>
</evidence>
<evidence type="ECO:0000313" key="3">
    <source>
        <dbReference type="Proteomes" id="UP000801492"/>
    </source>
</evidence>
<proteinExistence type="predicted"/>
<gene>
    <name evidence="2" type="ORF">ILUMI_16461</name>
</gene>
<sequence>MKGERSDEFMIFYKLWKAFEETDEDEDETNHLHVGDLKDINLTVQEKNEKQNLFKEKTTKNEKMKLGN</sequence>
<accession>A0A8K0CR10</accession>
<reference evidence="2" key="1">
    <citation type="submission" date="2019-08" db="EMBL/GenBank/DDBJ databases">
        <title>The genome of the North American firefly Photinus pyralis.</title>
        <authorList>
            <consortium name="Photinus pyralis genome working group"/>
            <person name="Fallon T.R."/>
            <person name="Sander Lower S.E."/>
            <person name="Weng J.-K."/>
        </authorList>
    </citation>
    <scope>NUCLEOTIDE SEQUENCE</scope>
    <source>
        <strain evidence="2">TRF0915ILg1</strain>
        <tissue evidence="2">Whole body</tissue>
    </source>
</reference>
<protein>
    <submittedName>
        <fullName evidence="2">Uncharacterized protein</fullName>
    </submittedName>
</protein>
<dbReference type="EMBL" id="VTPC01063469">
    <property type="protein sequence ID" value="KAF2889712.1"/>
    <property type="molecule type" value="Genomic_DNA"/>
</dbReference>
<evidence type="ECO:0000313" key="2">
    <source>
        <dbReference type="EMBL" id="KAF2889712.1"/>
    </source>
</evidence>
<keyword evidence="3" id="KW-1185">Reference proteome</keyword>
<organism evidence="2 3">
    <name type="scientific">Ignelater luminosus</name>
    <name type="common">Cucubano</name>
    <name type="synonym">Pyrophorus luminosus</name>
    <dbReference type="NCBI Taxonomy" id="2038154"/>
    <lineage>
        <taxon>Eukaryota</taxon>
        <taxon>Metazoa</taxon>
        <taxon>Ecdysozoa</taxon>
        <taxon>Arthropoda</taxon>
        <taxon>Hexapoda</taxon>
        <taxon>Insecta</taxon>
        <taxon>Pterygota</taxon>
        <taxon>Neoptera</taxon>
        <taxon>Endopterygota</taxon>
        <taxon>Coleoptera</taxon>
        <taxon>Polyphaga</taxon>
        <taxon>Elateriformia</taxon>
        <taxon>Elateroidea</taxon>
        <taxon>Elateridae</taxon>
        <taxon>Agrypninae</taxon>
        <taxon>Pyrophorini</taxon>
        <taxon>Ignelater</taxon>
    </lineage>
</organism>
<comment type="caution">
    <text evidence="2">The sequence shown here is derived from an EMBL/GenBank/DDBJ whole genome shotgun (WGS) entry which is preliminary data.</text>
</comment>
<name>A0A8K0CR10_IGNLU</name>